<dbReference type="Proteomes" id="UP000027337">
    <property type="component" value="Unassembled WGS sequence"/>
</dbReference>
<dbReference type="eggNOG" id="ENOG50343FK">
    <property type="taxonomic scope" value="Bacteria"/>
</dbReference>
<reference evidence="1 2" key="1">
    <citation type="journal article" date="2014" name="Genome Announc.">
        <title>Draft Genome Sequences of Two Isolates of the Roseobacter Group, Sulfitobacter sp. Strains 3SOLIMAR09 and 1FIGIMAR09, from Harbors of Mallorca Island (Mediterranean Sea).</title>
        <authorList>
            <person name="Mas-Llado M."/>
            <person name="Pina-Villalonga J.M."/>
            <person name="Brunet-Galmes I."/>
            <person name="Nogales B."/>
            <person name="Bosch R."/>
        </authorList>
    </citation>
    <scope>NUCLEOTIDE SEQUENCE [LARGE SCALE GENOMIC DNA]</scope>
    <source>
        <strain evidence="1 2">1FIGIMAR09</strain>
    </source>
</reference>
<sequence>MNDFQNKLDLNQSQLEVIEAALHTQSKILNVQASTGSRAARTKLNEVKTVLAQIAQAKAPEPMKPCARIGSGWLGMSRIFG</sequence>
<organism evidence="1 2">
    <name type="scientific">Sulfitobacter mediterraneus</name>
    <dbReference type="NCBI Taxonomy" id="83219"/>
    <lineage>
        <taxon>Bacteria</taxon>
        <taxon>Pseudomonadati</taxon>
        <taxon>Pseudomonadota</taxon>
        <taxon>Alphaproteobacteria</taxon>
        <taxon>Rhodobacterales</taxon>
        <taxon>Roseobacteraceae</taxon>
        <taxon>Sulfitobacter</taxon>
    </lineage>
</organism>
<dbReference type="AlphaFoldDB" id="A0A061SSU8"/>
<gene>
    <name evidence="1" type="ORF">PM02_13075</name>
</gene>
<protein>
    <submittedName>
        <fullName evidence="1">Uncharacterized protein</fullName>
    </submittedName>
</protein>
<keyword evidence="2" id="KW-1185">Reference proteome</keyword>
<evidence type="ECO:0000313" key="1">
    <source>
        <dbReference type="EMBL" id="KAJ02698.1"/>
    </source>
</evidence>
<evidence type="ECO:0000313" key="2">
    <source>
        <dbReference type="Proteomes" id="UP000027337"/>
    </source>
</evidence>
<name>A0A061SSU8_9RHOB</name>
<proteinExistence type="predicted"/>
<accession>A0A061SSU8</accession>
<dbReference type="EMBL" id="JEMU01000010">
    <property type="protein sequence ID" value="KAJ02698.1"/>
    <property type="molecule type" value="Genomic_DNA"/>
</dbReference>
<dbReference type="RefSeq" id="WP_037909088.1">
    <property type="nucleotide sequence ID" value="NZ_JEMU01000010.1"/>
</dbReference>
<comment type="caution">
    <text evidence="1">The sequence shown here is derived from an EMBL/GenBank/DDBJ whole genome shotgun (WGS) entry which is preliminary data.</text>
</comment>